<reference evidence="1" key="1">
    <citation type="submission" date="2014-11" db="EMBL/GenBank/DDBJ databases">
        <authorList>
            <person name="Amaro Gonzalez C."/>
        </authorList>
    </citation>
    <scope>NUCLEOTIDE SEQUENCE</scope>
</reference>
<protein>
    <submittedName>
        <fullName evidence="1">Uncharacterized protein</fullName>
    </submittedName>
</protein>
<proteinExistence type="predicted"/>
<dbReference type="AlphaFoldDB" id="A0A0E9SPS1"/>
<evidence type="ECO:0000313" key="1">
    <source>
        <dbReference type="EMBL" id="JAH42690.1"/>
    </source>
</evidence>
<dbReference type="EMBL" id="GBXM01065887">
    <property type="protein sequence ID" value="JAH42690.1"/>
    <property type="molecule type" value="Transcribed_RNA"/>
</dbReference>
<organism evidence="1">
    <name type="scientific">Anguilla anguilla</name>
    <name type="common">European freshwater eel</name>
    <name type="synonym">Muraena anguilla</name>
    <dbReference type="NCBI Taxonomy" id="7936"/>
    <lineage>
        <taxon>Eukaryota</taxon>
        <taxon>Metazoa</taxon>
        <taxon>Chordata</taxon>
        <taxon>Craniata</taxon>
        <taxon>Vertebrata</taxon>
        <taxon>Euteleostomi</taxon>
        <taxon>Actinopterygii</taxon>
        <taxon>Neopterygii</taxon>
        <taxon>Teleostei</taxon>
        <taxon>Anguilliformes</taxon>
        <taxon>Anguillidae</taxon>
        <taxon>Anguilla</taxon>
    </lineage>
</organism>
<accession>A0A0E9SPS1</accession>
<name>A0A0E9SPS1_ANGAN</name>
<reference evidence="1" key="2">
    <citation type="journal article" date="2015" name="Fish Shellfish Immunol.">
        <title>Early steps in the European eel (Anguilla anguilla)-Vibrio vulnificus interaction in the gills: Role of the RtxA13 toxin.</title>
        <authorList>
            <person name="Callol A."/>
            <person name="Pajuelo D."/>
            <person name="Ebbesson L."/>
            <person name="Teles M."/>
            <person name="MacKenzie S."/>
            <person name="Amaro C."/>
        </authorList>
    </citation>
    <scope>NUCLEOTIDE SEQUENCE</scope>
</reference>
<sequence>MSSLKSTDITKPESHADLQVSHCQQTNLTPQYYKLKDYNCKLFSQLIQHL</sequence>